<feature type="domain" description="BD-FAE-like" evidence="3">
    <location>
        <begin position="63"/>
        <end position="262"/>
    </location>
</feature>
<keyword evidence="2" id="KW-0732">Signal</keyword>
<protein>
    <submittedName>
        <fullName evidence="4">Alpha/beta hydrolase family protein</fullName>
    </submittedName>
</protein>
<dbReference type="InterPro" id="IPR049492">
    <property type="entry name" value="BD-FAE-like_dom"/>
</dbReference>
<name>A0A1H2N986_9ACTN</name>
<sequence length="303" mass="30555">MSPTPLRLSRRHLLATSALGLLAAAGCSVGAGRSGPGGGSQDEGVQTLRYGDHPSQYVELSLPSGTSVVPVVVVVHGGFWRDAYGADLGRPLAADLVNRGWAALNVEYRRVGDSPTDGGGGWPATCLDVAAAVDTLATEGQRVAGGRLDLSRVVALGHSAGGHLAGWLASRTGQESGAPGADPQVTLSGAVIQAGVVDLVGGYGADLGGGAVPGFLGGSPEELPDVYAQASPTARVPLGVPTVCVHGRSDDVVPIEQSETFVAAATKAGDSAELQAFDGDHMDVVDVEHPGYALCVAALERLL</sequence>
<dbReference type="EMBL" id="LT629799">
    <property type="protein sequence ID" value="SDV01366.1"/>
    <property type="molecule type" value="Genomic_DNA"/>
</dbReference>
<dbReference type="SUPFAM" id="SSF53474">
    <property type="entry name" value="alpha/beta-Hydrolases"/>
    <property type="match status" value="1"/>
</dbReference>
<keyword evidence="1 4" id="KW-0378">Hydrolase</keyword>
<dbReference type="PROSITE" id="PS51257">
    <property type="entry name" value="PROKAR_LIPOPROTEIN"/>
    <property type="match status" value="1"/>
</dbReference>
<evidence type="ECO:0000259" key="3">
    <source>
        <dbReference type="Pfam" id="PF20434"/>
    </source>
</evidence>
<dbReference type="PROSITE" id="PS51318">
    <property type="entry name" value="TAT"/>
    <property type="match status" value="1"/>
</dbReference>
<dbReference type="PANTHER" id="PTHR48081:SF13">
    <property type="entry name" value="ALPHA_BETA HYDROLASE"/>
    <property type="match status" value="1"/>
</dbReference>
<dbReference type="AlphaFoldDB" id="A0A1H2N986"/>
<dbReference type="InterPro" id="IPR050300">
    <property type="entry name" value="GDXG_lipolytic_enzyme"/>
</dbReference>
<dbReference type="InterPro" id="IPR029058">
    <property type="entry name" value="AB_hydrolase_fold"/>
</dbReference>
<dbReference type="Gene3D" id="3.40.50.1820">
    <property type="entry name" value="alpha/beta hydrolase"/>
    <property type="match status" value="1"/>
</dbReference>
<evidence type="ECO:0000256" key="1">
    <source>
        <dbReference type="ARBA" id="ARBA00022801"/>
    </source>
</evidence>
<gene>
    <name evidence="4" type="ORF">SAMN04488544_3467</name>
</gene>
<evidence type="ECO:0000313" key="4">
    <source>
        <dbReference type="EMBL" id="SDV01366.1"/>
    </source>
</evidence>
<feature type="signal peptide" evidence="2">
    <location>
        <begin position="1"/>
        <end position="23"/>
    </location>
</feature>
<feature type="chain" id="PRO_5039275434" evidence="2">
    <location>
        <begin position="24"/>
        <end position="303"/>
    </location>
</feature>
<dbReference type="PANTHER" id="PTHR48081">
    <property type="entry name" value="AB HYDROLASE SUPERFAMILY PROTEIN C4A8.06C"/>
    <property type="match status" value="1"/>
</dbReference>
<keyword evidence="5" id="KW-1185">Reference proteome</keyword>
<evidence type="ECO:0000256" key="2">
    <source>
        <dbReference type="SAM" id="SignalP"/>
    </source>
</evidence>
<accession>A0A1H2N986</accession>
<dbReference type="Pfam" id="PF20434">
    <property type="entry name" value="BD-FAE"/>
    <property type="match status" value="1"/>
</dbReference>
<reference evidence="5" key="1">
    <citation type="submission" date="2016-10" db="EMBL/GenBank/DDBJ databases">
        <authorList>
            <person name="Varghese N."/>
            <person name="Submissions S."/>
        </authorList>
    </citation>
    <scope>NUCLEOTIDE SEQUENCE [LARGE SCALE GENOMIC DNA]</scope>
    <source>
        <strain evidence="5">DSM 21743</strain>
    </source>
</reference>
<organism evidence="4 5">
    <name type="scientific">Microlunatus sagamiharensis</name>
    <dbReference type="NCBI Taxonomy" id="546874"/>
    <lineage>
        <taxon>Bacteria</taxon>
        <taxon>Bacillati</taxon>
        <taxon>Actinomycetota</taxon>
        <taxon>Actinomycetes</taxon>
        <taxon>Propionibacteriales</taxon>
        <taxon>Propionibacteriaceae</taxon>
        <taxon>Microlunatus</taxon>
    </lineage>
</organism>
<evidence type="ECO:0000313" key="5">
    <source>
        <dbReference type="Proteomes" id="UP000198825"/>
    </source>
</evidence>
<dbReference type="Proteomes" id="UP000198825">
    <property type="component" value="Chromosome I"/>
</dbReference>
<dbReference type="InterPro" id="IPR006311">
    <property type="entry name" value="TAT_signal"/>
</dbReference>
<dbReference type="STRING" id="546874.SAMN04488544_3467"/>
<dbReference type="GO" id="GO:0016787">
    <property type="term" value="F:hydrolase activity"/>
    <property type="evidence" value="ECO:0007669"/>
    <property type="project" value="UniProtKB-KW"/>
</dbReference>
<proteinExistence type="predicted"/>